<keyword evidence="2" id="KW-0808">Transferase</keyword>
<dbReference type="InterPro" id="IPR029044">
    <property type="entry name" value="Nucleotide-diphossugar_trans"/>
</dbReference>
<dbReference type="Proteomes" id="UP000300381">
    <property type="component" value="Unassembled WGS sequence"/>
</dbReference>
<reference evidence="2 3" key="1">
    <citation type="submission" date="2019-03" db="EMBL/GenBank/DDBJ databases">
        <title>Draft genome sequences of two Veillonella tobetsuensis clinical isolates from intraoperative bronchial fluids of elderly patients with pulmonary carcinoma.</title>
        <authorList>
            <person name="Akiyama T."/>
        </authorList>
    </citation>
    <scope>NUCLEOTIDE SEQUENCE [LARGE SCALE GENOMIC DNA]</scope>
    <source>
        <strain evidence="2 3">PAGU 1578</strain>
    </source>
</reference>
<dbReference type="GO" id="GO:0016740">
    <property type="term" value="F:transferase activity"/>
    <property type="evidence" value="ECO:0007669"/>
    <property type="project" value="UniProtKB-KW"/>
</dbReference>
<feature type="domain" description="Glycosyltransferase 2-like" evidence="1">
    <location>
        <begin position="15"/>
        <end position="135"/>
    </location>
</feature>
<dbReference type="AlphaFoldDB" id="A0A480B2F9"/>
<comment type="caution">
    <text evidence="2">The sequence shown here is derived from an EMBL/GenBank/DDBJ whole genome shotgun (WGS) entry which is preliminary data.</text>
</comment>
<dbReference type="Pfam" id="PF00535">
    <property type="entry name" value="Glycos_transf_2"/>
    <property type="match status" value="1"/>
</dbReference>
<dbReference type="InterPro" id="IPR001173">
    <property type="entry name" value="Glyco_trans_2-like"/>
</dbReference>
<dbReference type="SUPFAM" id="SSF53448">
    <property type="entry name" value="Nucleotide-diphospho-sugar transferases"/>
    <property type="match status" value="1"/>
</dbReference>
<dbReference type="PANTHER" id="PTHR43630">
    <property type="entry name" value="POLY-BETA-1,6-N-ACETYL-D-GLUCOSAMINE SYNTHASE"/>
    <property type="match status" value="1"/>
</dbReference>
<dbReference type="EMBL" id="BJCQ01000006">
    <property type="protein sequence ID" value="GCL66537.1"/>
    <property type="molecule type" value="Genomic_DNA"/>
</dbReference>
<name>A0A480B2F9_9FIRM</name>
<protein>
    <submittedName>
        <fullName evidence="2">Beta-1,4-glucosyltransferase</fullName>
    </submittedName>
</protein>
<dbReference type="CDD" id="cd02511">
    <property type="entry name" value="Beta4Glucosyltransferase"/>
    <property type="match status" value="1"/>
</dbReference>
<proteinExistence type="predicted"/>
<evidence type="ECO:0000313" key="2">
    <source>
        <dbReference type="EMBL" id="GCL66537.1"/>
    </source>
</evidence>
<dbReference type="Gene3D" id="3.90.550.10">
    <property type="entry name" value="Spore Coat Polysaccharide Biosynthesis Protein SpsA, Chain A"/>
    <property type="match status" value="1"/>
</dbReference>
<accession>A0A480B2F9</accession>
<organism evidence="2 3">
    <name type="scientific">Veillonella tobetsuensis</name>
    <dbReference type="NCBI Taxonomy" id="1110546"/>
    <lineage>
        <taxon>Bacteria</taxon>
        <taxon>Bacillati</taxon>
        <taxon>Bacillota</taxon>
        <taxon>Negativicutes</taxon>
        <taxon>Veillonellales</taxon>
        <taxon>Veillonellaceae</taxon>
        <taxon>Veillonella</taxon>
    </lineage>
</organism>
<evidence type="ECO:0000259" key="1">
    <source>
        <dbReference type="Pfam" id="PF00535"/>
    </source>
</evidence>
<dbReference type="PANTHER" id="PTHR43630:SF2">
    <property type="entry name" value="GLYCOSYLTRANSFERASE"/>
    <property type="match status" value="1"/>
</dbReference>
<sequence>MHLFIKGKYMNNVTAIILARNEEQHIEECIKSIQCANEILVIDDGSTDQTVSLAEQLSAKVIHHALNGDWAQQRRFGISQSSCEWILFIDSDERISSELNDEIRQVVQRREKKAYWLFRHNIFRHNSATHGSMRPDKVLRLMPKEGATVEGFVHETFISPFPQETLKGKLFHYTYDNWTQYFNKFNKYTSAAAEKYHEQGKHCSFWKDIILRPHWAFFKIYILQKGFLDGKIGFILSLYHYMYTVTKYVKLYYLNKSNGKL</sequence>
<gene>
    <name evidence="2" type="ORF">PAGU1578_01590</name>
</gene>
<evidence type="ECO:0000313" key="3">
    <source>
        <dbReference type="Proteomes" id="UP000300381"/>
    </source>
</evidence>